<keyword evidence="3" id="KW-1185">Reference proteome</keyword>
<dbReference type="EMBL" id="CP065383">
    <property type="protein sequence ID" value="QPM68401.1"/>
    <property type="molecule type" value="Genomic_DNA"/>
</dbReference>
<dbReference type="KEGG" id="alam:RT761_01621"/>
<feature type="region of interest" description="Disordered" evidence="1">
    <location>
        <begin position="1"/>
        <end position="21"/>
    </location>
</feature>
<evidence type="ECO:0000256" key="1">
    <source>
        <dbReference type="SAM" id="MobiDB-lite"/>
    </source>
</evidence>
<reference evidence="2 3" key="1">
    <citation type="journal article" date="2021" name="Nat. Commun.">
        <title>Isolation of a member of the candidate phylum Atribacteria reveals a unique cell membrane structure.</title>
        <authorList>
            <person name="Taiki K."/>
            <person name="Nobu M.K."/>
            <person name="Kusada H."/>
            <person name="Meng X.-Y."/>
            <person name="Hosoki N."/>
            <person name="Uematsu K."/>
            <person name="Yoshioka H."/>
            <person name="Kamagata Y."/>
            <person name="Tamaki H."/>
        </authorList>
    </citation>
    <scope>NUCLEOTIDE SEQUENCE [LARGE SCALE GENOMIC DNA]</scope>
    <source>
        <strain evidence="2 3">RT761</strain>
    </source>
</reference>
<accession>A0A7T1F3I6</accession>
<evidence type="ECO:0000313" key="3">
    <source>
        <dbReference type="Proteomes" id="UP000594463"/>
    </source>
</evidence>
<sequence>MQHENLSLTKSPIPQTNIHSRIKTRTPGILCGTEKRHKMISSCPHKTRVQGYGCLREKKLIKNNLMRLPRHSVPRNDGLC</sequence>
<gene>
    <name evidence="2" type="ORF">RT761_01621</name>
</gene>
<dbReference type="Proteomes" id="UP000594463">
    <property type="component" value="Chromosome"/>
</dbReference>
<organism evidence="2 3">
    <name type="scientific">Atribacter laminatus</name>
    <dbReference type="NCBI Taxonomy" id="2847778"/>
    <lineage>
        <taxon>Bacteria</taxon>
        <taxon>Pseudomonadati</taxon>
        <taxon>Atribacterota</taxon>
        <taxon>Atribacteria</taxon>
        <taxon>Atribacterales</taxon>
        <taxon>Atribacteraceae</taxon>
        <taxon>Atribacter</taxon>
    </lineage>
</organism>
<name>A0A7T1F3I6_ATRLM</name>
<dbReference type="AlphaFoldDB" id="A0A7T1F3I6"/>
<proteinExistence type="predicted"/>
<protein>
    <submittedName>
        <fullName evidence="2">Uncharacterized protein</fullName>
    </submittedName>
</protein>
<evidence type="ECO:0000313" key="2">
    <source>
        <dbReference type="EMBL" id="QPM68401.1"/>
    </source>
</evidence>
<feature type="compositionally biased region" description="Polar residues" evidence="1">
    <location>
        <begin position="1"/>
        <end position="19"/>
    </location>
</feature>